<feature type="compositionally biased region" description="Gly residues" evidence="3">
    <location>
        <begin position="213"/>
        <end position="223"/>
    </location>
</feature>
<dbReference type="Proteomes" id="UP001497453">
    <property type="component" value="Chromosome 9"/>
</dbReference>
<name>A0ABP1E8K8_9APHY</name>
<sequence length="408" mass="41911">MPGEDDFDIYGEDEGFSKPVVSLEDDPADESQPRSSSPVVGEKRPREDDESEQQRTPQLDQKPVHLQRSPSGMRSPSLSSNTYSANGQSKDMVVSHTPSGQGNMDALYIGDLQWWTTDEDLRQVALNVGVTLDHKDITFSEHKVNGKSKGIAYIECHSHENAVAIKNFFDNNDFQNRRATANLTSSSQGNPFRTLPKEPPPREHRQVTNVQAGGTGGMARGGSYRGGMASTNVGMSMRGGMTSGGAGGMMRGGLPAAMMSGMGTMGMGGMPMGGMGMGMNAMANMAGMNMGMGMGAINPGFVSNAMGTSGGFAGGRGGGMIPQGPRGGAGMMGGAGAGGGAGGFGGRGGGMMGGMGMGMMPMGGRGGFSNVQGHFNPAFMQGGGGAGGAGGQFGPDGPRKRFKMEGNE</sequence>
<feature type="region of interest" description="Disordered" evidence="3">
    <location>
        <begin position="182"/>
        <end position="223"/>
    </location>
</feature>
<feature type="compositionally biased region" description="Basic and acidic residues" evidence="3">
    <location>
        <begin position="195"/>
        <end position="206"/>
    </location>
</feature>
<dbReference type="Pfam" id="PF00076">
    <property type="entry name" value="RRM_1"/>
    <property type="match status" value="1"/>
</dbReference>
<dbReference type="EMBL" id="OZ037952">
    <property type="protein sequence ID" value="CAL1716366.1"/>
    <property type="molecule type" value="Genomic_DNA"/>
</dbReference>
<proteinExistence type="inferred from homology"/>
<accession>A0ABP1E8K8</accession>
<feature type="domain" description="RRM" evidence="4">
    <location>
        <begin position="105"/>
        <end position="186"/>
    </location>
</feature>
<dbReference type="SMART" id="SM00360">
    <property type="entry name" value="RRM"/>
    <property type="match status" value="1"/>
</dbReference>
<evidence type="ECO:0000313" key="5">
    <source>
        <dbReference type="EMBL" id="CAL1716366.1"/>
    </source>
</evidence>
<dbReference type="InterPro" id="IPR000504">
    <property type="entry name" value="RRM_dom"/>
</dbReference>
<evidence type="ECO:0000256" key="1">
    <source>
        <dbReference type="ARBA" id="ARBA00006265"/>
    </source>
</evidence>
<reference evidence="6" key="1">
    <citation type="submission" date="2024-04" db="EMBL/GenBank/DDBJ databases">
        <authorList>
            <person name="Shaw F."/>
            <person name="Minotto A."/>
        </authorList>
    </citation>
    <scope>NUCLEOTIDE SEQUENCE [LARGE SCALE GENOMIC DNA]</scope>
</reference>
<dbReference type="SUPFAM" id="SSF54928">
    <property type="entry name" value="RNA-binding domain, RBD"/>
    <property type="match status" value="1"/>
</dbReference>
<dbReference type="CDD" id="cd12372">
    <property type="entry name" value="RRM_CFIm68_CFIm59"/>
    <property type="match status" value="1"/>
</dbReference>
<evidence type="ECO:0000256" key="3">
    <source>
        <dbReference type="SAM" id="MobiDB-lite"/>
    </source>
</evidence>
<evidence type="ECO:0000313" key="6">
    <source>
        <dbReference type="Proteomes" id="UP001497453"/>
    </source>
</evidence>
<keyword evidence="6" id="KW-1185">Reference proteome</keyword>
<comment type="similarity">
    <text evidence="1">Belongs to the RRM CPSF6/7 family.</text>
</comment>
<feature type="region of interest" description="Disordered" evidence="3">
    <location>
        <begin position="1"/>
        <end position="93"/>
    </location>
</feature>
<dbReference type="InterPro" id="IPR035979">
    <property type="entry name" value="RBD_domain_sf"/>
</dbReference>
<dbReference type="PROSITE" id="PS50102">
    <property type="entry name" value="RRM"/>
    <property type="match status" value="1"/>
</dbReference>
<dbReference type="Gene3D" id="3.30.70.330">
    <property type="match status" value="1"/>
</dbReference>
<protein>
    <recommendedName>
        <fullName evidence="4">RRM domain-containing protein</fullName>
    </recommendedName>
</protein>
<organism evidence="5 6">
    <name type="scientific">Somion occarium</name>
    <dbReference type="NCBI Taxonomy" id="3059160"/>
    <lineage>
        <taxon>Eukaryota</taxon>
        <taxon>Fungi</taxon>
        <taxon>Dikarya</taxon>
        <taxon>Basidiomycota</taxon>
        <taxon>Agaricomycotina</taxon>
        <taxon>Agaricomycetes</taxon>
        <taxon>Polyporales</taxon>
        <taxon>Cerrenaceae</taxon>
        <taxon>Somion</taxon>
    </lineage>
</organism>
<dbReference type="InterPro" id="IPR012677">
    <property type="entry name" value="Nucleotide-bd_a/b_plait_sf"/>
</dbReference>
<keyword evidence="2" id="KW-0694">RNA-binding</keyword>
<evidence type="ECO:0000259" key="4">
    <source>
        <dbReference type="PROSITE" id="PS50102"/>
    </source>
</evidence>
<feature type="compositionally biased region" description="Gly residues" evidence="3">
    <location>
        <begin position="382"/>
        <end position="394"/>
    </location>
</feature>
<evidence type="ECO:0000256" key="2">
    <source>
        <dbReference type="PROSITE-ProRule" id="PRU00176"/>
    </source>
</evidence>
<dbReference type="PRINTS" id="PR01228">
    <property type="entry name" value="EGGSHELL"/>
</dbReference>
<feature type="compositionally biased region" description="Basic and acidic residues" evidence="3">
    <location>
        <begin position="397"/>
        <end position="408"/>
    </location>
</feature>
<feature type="compositionally biased region" description="Acidic residues" evidence="3">
    <location>
        <begin position="1"/>
        <end position="14"/>
    </location>
</feature>
<gene>
    <name evidence="5" type="ORF">GFSPODELE1_LOCUS10720</name>
</gene>
<feature type="region of interest" description="Disordered" evidence="3">
    <location>
        <begin position="382"/>
        <end position="408"/>
    </location>
</feature>
<feature type="compositionally biased region" description="Low complexity" evidence="3">
    <location>
        <begin position="68"/>
        <end position="80"/>
    </location>
</feature>
<dbReference type="PANTHER" id="PTHR23204">
    <property type="entry name" value="CLEAVAGE AND POLYADENYLATION SPECIFIC FACTOR"/>
    <property type="match status" value="1"/>
</dbReference>
<dbReference type="InterPro" id="IPR034772">
    <property type="entry name" value="CPSF6/7"/>
</dbReference>
<feature type="compositionally biased region" description="Polar residues" evidence="3">
    <location>
        <begin position="182"/>
        <end position="191"/>
    </location>
</feature>